<feature type="signal peptide" evidence="1">
    <location>
        <begin position="1"/>
        <end position="20"/>
    </location>
</feature>
<organism evidence="2 3">
    <name type="scientific">Pseudovibrio ascidiaceicola</name>
    <dbReference type="NCBI Taxonomy" id="285279"/>
    <lineage>
        <taxon>Bacteria</taxon>
        <taxon>Pseudomonadati</taxon>
        <taxon>Pseudomonadota</taxon>
        <taxon>Alphaproteobacteria</taxon>
        <taxon>Hyphomicrobiales</taxon>
        <taxon>Stappiaceae</taxon>
        <taxon>Pseudovibrio</taxon>
    </lineage>
</organism>
<dbReference type="PANTHER" id="PTHR37625:SF5">
    <property type="entry name" value="LIPOPROTEIN"/>
    <property type="match status" value="1"/>
</dbReference>
<evidence type="ECO:0000313" key="2">
    <source>
        <dbReference type="EMBL" id="SFK96119.1"/>
    </source>
</evidence>
<name>A0A1I4DT59_9HYPH</name>
<keyword evidence="1" id="KW-0732">Signal</keyword>
<dbReference type="EMBL" id="FOSK01000012">
    <property type="protein sequence ID" value="SFK96119.1"/>
    <property type="molecule type" value="Genomic_DNA"/>
</dbReference>
<protein>
    <submittedName>
        <fullName evidence="2">Type VI secretion system protein VasD</fullName>
    </submittedName>
</protein>
<feature type="chain" id="PRO_5046567831" evidence="1">
    <location>
        <begin position="21"/>
        <end position="186"/>
    </location>
</feature>
<keyword evidence="3" id="KW-1185">Reference proteome</keyword>
<evidence type="ECO:0000313" key="3">
    <source>
        <dbReference type="Proteomes" id="UP000199598"/>
    </source>
</evidence>
<reference evidence="2 3" key="1">
    <citation type="submission" date="2016-10" db="EMBL/GenBank/DDBJ databases">
        <authorList>
            <person name="Varghese N."/>
            <person name="Submissions S."/>
        </authorList>
    </citation>
    <scope>NUCLEOTIDE SEQUENCE [LARGE SCALE GENOMIC DNA]</scope>
    <source>
        <strain evidence="2 3">DSM 16392</strain>
    </source>
</reference>
<evidence type="ECO:0000256" key="1">
    <source>
        <dbReference type="SAM" id="SignalP"/>
    </source>
</evidence>
<dbReference type="RefSeq" id="WP_063289819.1">
    <property type="nucleotide sequence ID" value="NZ_FOSK01000012.1"/>
</dbReference>
<proteinExistence type="predicted"/>
<gene>
    <name evidence="2" type="ORF">SAMN04488518_112155</name>
</gene>
<dbReference type="InterPro" id="IPR038706">
    <property type="entry name" value="Type_VI_SciN-like_sf"/>
</dbReference>
<dbReference type="NCBIfam" id="TIGR03352">
    <property type="entry name" value="VI_chp_3"/>
    <property type="match status" value="1"/>
</dbReference>
<sequence>MNWGWTLNALLRKSSHLAFALAALLALSACEAQKIPEKVFKVVMDPGIPVGEPKDQPTLIDVTIFSEPGSNKNDLGESVPIDVWVFQLGDDGKLLQSSFEEATEDYENALGTTFIDVKEVQVMPGESKVVSELELDEDTVFIGLVGGYAKPEKVDWRVVEQVKPKGETYKLLAVISRKKIITNLHR</sequence>
<accession>A0A1I4DT59</accession>
<dbReference type="Gene3D" id="2.60.40.4150">
    <property type="entry name" value="Type VI secretion system, lipoprotein SciN"/>
    <property type="match status" value="1"/>
</dbReference>
<dbReference type="PANTHER" id="PTHR37625">
    <property type="entry name" value="OUTER MEMBRANE LIPOPROTEIN-RELATED"/>
    <property type="match status" value="1"/>
</dbReference>
<dbReference type="Proteomes" id="UP000199598">
    <property type="component" value="Unassembled WGS sequence"/>
</dbReference>
<dbReference type="Pfam" id="PF12790">
    <property type="entry name" value="T6SS-SciN"/>
    <property type="match status" value="1"/>
</dbReference>
<comment type="caution">
    <text evidence="2">The sequence shown here is derived from an EMBL/GenBank/DDBJ whole genome shotgun (WGS) entry which is preliminary data.</text>
</comment>
<dbReference type="InterPro" id="IPR017734">
    <property type="entry name" value="T6SS_SciN"/>
</dbReference>